<gene>
    <name evidence="2" type="ORF">V5N11_033613</name>
</gene>
<feature type="domain" description="Reverse transcriptase zinc-binding" evidence="1">
    <location>
        <begin position="142"/>
        <end position="210"/>
    </location>
</feature>
<dbReference type="AlphaFoldDB" id="A0ABD0ZF30"/>
<evidence type="ECO:0000313" key="2">
    <source>
        <dbReference type="EMBL" id="KAL1193279.1"/>
    </source>
</evidence>
<proteinExistence type="predicted"/>
<accession>A0ABD0ZF30</accession>
<evidence type="ECO:0000313" key="3">
    <source>
        <dbReference type="Proteomes" id="UP001558713"/>
    </source>
</evidence>
<keyword evidence="3" id="KW-1185">Reference proteome</keyword>
<name>A0ABD0ZF30_CARAN</name>
<comment type="caution">
    <text evidence="2">The sequence shown here is derived from an EMBL/GenBank/DDBJ whole genome shotgun (WGS) entry which is preliminary data.</text>
</comment>
<dbReference type="Proteomes" id="UP001558713">
    <property type="component" value="Unassembled WGS sequence"/>
</dbReference>
<reference evidence="2 3" key="1">
    <citation type="submission" date="2024-04" db="EMBL/GenBank/DDBJ databases">
        <title>Genome assembly C_amara_ONT_v2.</title>
        <authorList>
            <person name="Yant L."/>
            <person name="Moore C."/>
            <person name="Slenker M."/>
        </authorList>
    </citation>
    <scope>NUCLEOTIDE SEQUENCE [LARGE SCALE GENOMIC DNA]</scope>
    <source>
        <tissue evidence="2">Leaf</tissue>
    </source>
</reference>
<evidence type="ECO:0000259" key="1">
    <source>
        <dbReference type="Pfam" id="PF13966"/>
    </source>
</evidence>
<dbReference type="InterPro" id="IPR026960">
    <property type="entry name" value="RVT-Znf"/>
</dbReference>
<organism evidence="2 3">
    <name type="scientific">Cardamine amara subsp. amara</name>
    <dbReference type="NCBI Taxonomy" id="228776"/>
    <lineage>
        <taxon>Eukaryota</taxon>
        <taxon>Viridiplantae</taxon>
        <taxon>Streptophyta</taxon>
        <taxon>Embryophyta</taxon>
        <taxon>Tracheophyta</taxon>
        <taxon>Spermatophyta</taxon>
        <taxon>Magnoliopsida</taxon>
        <taxon>eudicotyledons</taxon>
        <taxon>Gunneridae</taxon>
        <taxon>Pentapetalae</taxon>
        <taxon>rosids</taxon>
        <taxon>malvids</taxon>
        <taxon>Brassicales</taxon>
        <taxon>Brassicaceae</taxon>
        <taxon>Cardamineae</taxon>
        <taxon>Cardamine</taxon>
    </lineage>
</organism>
<dbReference type="Pfam" id="PF13966">
    <property type="entry name" value="zf-RVT"/>
    <property type="match status" value="1"/>
</dbReference>
<dbReference type="EMBL" id="JBANAX010000791">
    <property type="protein sequence ID" value="KAL1193279.1"/>
    <property type="molecule type" value="Genomic_DNA"/>
</dbReference>
<protein>
    <submittedName>
        <fullName evidence="2">Mitochondrial protein</fullName>
    </submittedName>
</protein>
<sequence>MVAKMGARPSYAWRSILFGRELLEKGLIRSIGNGANTKVWMDNWLFDERPRRPVNKEIHINLRLKVSQLILAEGNWDMNMLSSLFPPRDVIKICSFPPDITLQDRYAWAYTKDGVYSVKSGNWLGSQPLIPELISPAMVAVNKTKEMIWKLKTLPKIRLFLWRVFSGAVAVSECLRQHGIPTNPICKVCKLEEETILHVLFSCSMARRLWSLSKLPIGSYDFFKDLIQNFNFLFDLIEKSGPAANFQRSIP</sequence>